<protein>
    <submittedName>
        <fullName evidence="1">Uncharacterized protein</fullName>
    </submittedName>
</protein>
<sequence length="160" mass="17985">MHKRAKMINNLSITSCQQADRKRFLTDLIASWVFSWSITQSNTNNLCASVRRSSSSILSISPAVRGNDLICLILLDRFHSITTRLPLKLSNARFLSCRQAQSSHQRGGGDQILSSFDAFATQPLTPSRHEVLPSSYSGLKLSQLTLWTMALHTRRHFDPV</sequence>
<reference evidence="1 2" key="1">
    <citation type="submission" date="2018-06" db="EMBL/GenBank/DDBJ databases">
        <title>A transcriptomic atlas of mushroom development highlights an independent origin of complex multicellularity.</title>
        <authorList>
            <consortium name="DOE Joint Genome Institute"/>
            <person name="Krizsan K."/>
            <person name="Almasi E."/>
            <person name="Merenyi Z."/>
            <person name="Sahu N."/>
            <person name="Viragh M."/>
            <person name="Koszo T."/>
            <person name="Mondo S."/>
            <person name="Kiss B."/>
            <person name="Balint B."/>
            <person name="Kues U."/>
            <person name="Barry K."/>
            <person name="Hegedus J.C."/>
            <person name="Henrissat B."/>
            <person name="Johnson J."/>
            <person name="Lipzen A."/>
            <person name="Ohm R."/>
            <person name="Nagy I."/>
            <person name="Pangilinan J."/>
            <person name="Yan J."/>
            <person name="Xiong Y."/>
            <person name="Grigoriev I.V."/>
            <person name="Hibbett D.S."/>
            <person name="Nagy L.G."/>
        </authorList>
    </citation>
    <scope>NUCLEOTIDE SEQUENCE [LARGE SCALE GENOMIC DNA]</scope>
    <source>
        <strain evidence="1 2">SZMC22713</strain>
    </source>
</reference>
<dbReference type="Proteomes" id="UP000294933">
    <property type="component" value="Unassembled WGS sequence"/>
</dbReference>
<name>A0A4R5XDI6_9AGAM</name>
<dbReference type="AlphaFoldDB" id="A0A4R5XDI6"/>
<organism evidence="1 2">
    <name type="scientific">Rickenella mellea</name>
    <dbReference type="NCBI Taxonomy" id="50990"/>
    <lineage>
        <taxon>Eukaryota</taxon>
        <taxon>Fungi</taxon>
        <taxon>Dikarya</taxon>
        <taxon>Basidiomycota</taxon>
        <taxon>Agaricomycotina</taxon>
        <taxon>Agaricomycetes</taxon>
        <taxon>Hymenochaetales</taxon>
        <taxon>Rickenellaceae</taxon>
        <taxon>Rickenella</taxon>
    </lineage>
</organism>
<dbReference type="EMBL" id="ML170156">
    <property type="protein sequence ID" value="TDL29043.1"/>
    <property type="molecule type" value="Genomic_DNA"/>
</dbReference>
<accession>A0A4R5XDI6</accession>
<evidence type="ECO:0000313" key="1">
    <source>
        <dbReference type="EMBL" id="TDL29043.1"/>
    </source>
</evidence>
<gene>
    <name evidence="1" type="ORF">BD410DRAFT_1916</name>
</gene>
<dbReference type="VEuPathDB" id="FungiDB:BD410DRAFT_1916"/>
<proteinExistence type="predicted"/>
<keyword evidence="2" id="KW-1185">Reference proteome</keyword>
<evidence type="ECO:0000313" key="2">
    <source>
        <dbReference type="Proteomes" id="UP000294933"/>
    </source>
</evidence>